<evidence type="ECO:0000313" key="2">
    <source>
        <dbReference type="Proteomes" id="UP000887159"/>
    </source>
</evidence>
<name>A0A8X6R9B9_TRICX</name>
<proteinExistence type="predicted"/>
<dbReference type="GO" id="GO:0003690">
    <property type="term" value="F:double-stranded DNA binding"/>
    <property type="evidence" value="ECO:0007669"/>
    <property type="project" value="TreeGrafter"/>
</dbReference>
<dbReference type="GO" id="GO:0005634">
    <property type="term" value="C:nucleus"/>
    <property type="evidence" value="ECO:0007669"/>
    <property type="project" value="TreeGrafter"/>
</dbReference>
<sequence>MIDRISTCEALSKRKEIDPFLKRMVTGDKKWMTYDNIVPRRSWSKRSGAAQTMAKPRLTTRKVLLRFWWHWTGIIYYELVPYSQTLNSDLYCEQLNHLKLAIDYTHICSDSPETLEP</sequence>
<gene>
    <name evidence="1" type="ORF">TNCV_3166491</name>
</gene>
<dbReference type="InterPro" id="IPR036397">
    <property type="entry name" value="RNaseH_sf"/>
</dbReference>
<reference evidence="1" key="1">
    <citation type="submission" date="2020-08" db="EMBL/GenBank/DDBJ databases">
        <title>Multicomponent nature underlies the extraordinary mechanical properties of spider dragline silk.</title>
        <authorList>
            <person name="Kono N."/>
            <person name="Nakamura H."/>
            <person name="Mori M."/>
            <person name="Yoshida Y."/>
            <person name="Ohtoshi R."/>
            <person name="Malay A.D."/>
            <person name="Moran D.A.P."/>
            <person name="Tomita M."/>
            <person name="Numata K."/>
            <person name="Arakawa K."/>
        </authorList>
    </citation>
    <scope>NUCLEOTIDE SEQUENCE</scope>
</reference>
<dbReference type="EMBL" id="BMAU01021105">
    <property type="protein sequence ID" value="GFX90818.1"/>
    <property type="molecule type" value="Genomic_DNA"/>
</dbReference>
<dbReference type="GO" id="GO:0046975">
    <property type="term" value="F:histone H3K36 methyltransferase activity"/>
    <property type="evidence" value="ECO:0007669"/>
    <property type="project" value="TreeGrafter"/>
</dbReference>
<keyword evidence="2" id="KW-1185">Reference proteome</keyword>
<dbReference type="GO" id="GO:0003697">
    <property type="term" value="F:single-stranded DNA binding"/>
    <property type="evidence" value="ECO:0007669"/>
    <property type="project" value="TreeGrafter"/>
</dbReference>
<dbReference type="Pfam" id="PF01359">
    <property type="entry name" value="Transposase_1"/>
    <property type="match status" value="1"/>
</dbReference>
<protein>
    <submittedName>
        <fullName evidence="1">Mariner transposase</fullName>
    </submittedName>
</protein>
<dbReference type="InterPro" id="IPR052709">
    <property type="entry name" value="Transposase-MT_Hybrid"/>
</dbReference>
<organism evidence="1 2">
    <name type="scientific">Trichonephila clavipes</name>
    <name type="common">Golden silk orbweaver</name>
    <name type="synonym">Nephila clavipes</name>
    <dbReference type="NCBI Taxonomy" id="2585209"/>
    <lineage>
        <taxon>Eukaryota</taxon>
        <taxon>Metazoa</taxon>
        <taxon>Ecdysozoa</taxon>
        <taxon>Arthropoda</taxon>
        <taxon>Chelicerata</taxon>
        <taxon>Arachnida</taxon>
        <taxon>Araneae</taxon>
        <taxon>Araneomorphae</taxon>
        <taxon>Entelegynae</taxon>
        <taxon>Araneoidea</taxon>
        <taxon>Nephilidae</taxon>
        <taxon>Trichonephila</taxon>
    </lineage>
</organism>
<dbReference type="PANTHER" id="PTHR46060">
    <property type="entry name" value="MARINER MOS1 TRANSPOSASE-LIKE PROTEIN"/>
    <property type="match status" value="1"/>
</dbReference>
<dbReference type="Proteomes" id="UP000887159">
    <property type="component" value="Unassembled WGS sequence"/>
</dbReference>
<dbReference type="Gene3D" id="3.30.420.10">
    <property type="entry name" value="Ribonuclease H-like superfamily/Ribonuclease H"/>
    <property type="match status" value="1"/>
</dbReference>
<dbReference type="GO" id="GO:0031297">
    <property type="term" value="P:replication fork processing"/>
    <property type="evidence" value="ECO:0007669"/>
    <property type="project" value="TreeGrafter"/>
</dbReference>
<dbReference type="PANTHER" id="PTHR46060:SF2">
    <property type="entry name" value="HISTONE-LYSINE N-METHYLTRANSFERASE SETMAR"/>
    <property type="match status" value="1"/>
</dbReference>
<dbReference type="GO" id="GO:0006303">
    <property type="term" value="P:double-strand break repair via nonhomologous end joining"/>
    <property type="evidence" value="ECO:0007669"/>
    <property type="project" value="TreeGrafter"/>
</dbReference>
<evidence type="ECO:0000313" key="1">
    <source>
        <dbReference type="EMBL" id="GFX90818.1"/>
    </source>
</evidence>
<dbReference type="GO" id="GO:0000729">
    <property type="term" value="P:DNA double-strand break processing"/>
    <property type="evidence" value="ECO:0007669"/>
    <property type="project" value="TreeGrafter"/>
</dbReference>
<accession>A0A8X6R9B9</accession>
<dbReference type="InterPro" id="IPR001888">
    <property type="entry name" value="Transposase_1"/>
</dbReference>
<dbReference type="GO" id="GO:0044774">
    <property type="term" value="P:mitotic DNA integrity checkpoint signaling"/>
    <property type="evidence" value="ECO:0007669"/>
    <property type="project" value="TreeGrafter"/>
</dbReference>
<dbReference type="AlphaFoldDB" id="A0A8X6R9B9"/>
<comment type="caution">
    <text evidence="1">The sequence shown here is derived from an EMBL/GenBank/DDBJ whole genome shotgun (WGS) entry which is preliminary data.</text>
</comment>
<dbReference type="GO" id="GO:0044547">
    <property type="term" value="F:DNA topoisomerase binding"/>
    <property type="evidence" value="ECO:0007669"/>
    <property type="project" value="TreeGrafter"/>
</dbReference>
<dbReference type="GO" id="GO:0035861">
    <property type="term" value="C:site of double-strand break"/>
    <property type="evidence" value="ECO:0007669"/>
    <property type="project" value="TreeGrafter"/>
</dbReference>
<dbReference type="GO" id="GO:0015074">
    <property type="term" value="P:DNA integration"/>
    <property type="evidence" value="ECO:0007669"/>
    <property type="project" value="TreeGrafter"/>
</dbReference>
<dbReference type="GO" id="GO:0042800">
    <property type="term" value="F:histone H3K4 methyltransferase activity"/>
    <property type="evidence" value="ECO:0007669"/>
    <property type="project" value="TreeGrafter"/>
</dbReference>
<dbReference type="GO" id="GO:0000793">
    <property type="term" value="C:condensed chromosome"/>
    <property type="evidence" value="ECO:0007669"/>
    <property type="project" value="TreeGrafter"/>
</dbReference>
<dbReference type="GO" id="GO:0000014">
    <property type="term" value="F:single-stranded DNA endodeoxyribonuclease activity"/>
    <property type="evidence" value="ECO:0007669"/>
    <property type="project" value="TreeGrafter"/>
</dbReference>